<accession>A0ABY3N6J7</accession>
<dbReference type="Proteomes" id="UP000322283">
    <property type="component" value="Unassembled WGS sequence"/>
</dbReference>
<keyword evidence="3" id="KW-1185">Reference proteome</keyword>
<name>A0ABY3N6J7_NEOTH</name>
<dbReference type="InterPro" id="IPR002559">
    <property type="entry name" value="Transposase_11"/>
</dbReference>
<dbReference type="Gene3D" id="3.90.350.10">
    <property type="entry name" value="Transposase Inhibitor Protein From Tn5, Chain A, domain 1"/>
    <property type="match status" value="1"/>
</dbReference>
<evidence type="ECO:0000259" key="1">
    <source>
        <dbReference type="Pfam" id="PF01609"/>
    </source>
</evidence>
<reference evidence="2 3" key="1">
    <citation type="submission" date="2019-05" db="EMBL/GenBank/DDBJ databases">
        <title>Genome sequence of Moorella thermoacetica ATCC 33924.</title>
        <authorList>
            <person name="Poehlein A."/>
            <person name="Bengelsdorf F.R."/>
            <person name="Duerre P."/>
            <person name="Daniel R."/>
        </authorList>
    </citation>
    <scope>NUCLEOTIDE SEQUENCE [LARGE SCALE GENOMIC DNA]</scope>
    <source>
        <strain evidence="2 3">ATCC 33924</strain>
    </source>
</reference>
<evidence type="ECO:0000313" key="3">
    <source>
        <dbReference type="Proteomes" id="UP000322283"/>
    </source>
</evidence>
<sequence>MIVTNDFKLTAEELSELYRNRWQIELFFKWIKQHLQVKHFYG</sequence>
<proteinExistence type="predicted"/>
<dbReference type="InterPro" id="IPR012337">
    <property type="entry name" value="RNaseH-like_sf"/>
</dbReference>
<gene>
    <name evidence="2" type="ORF">MTAT_09900</name>
</gene>
<dbReference type="PANTHER" id="PTHR33258">
    <property type="entry name" value="TRANSPOSASE INSL FOR INSERTION SEQUENCE ELEMENT IS186A-RELATED"/>
    <property type="match status" value="1"/>
</dbReference>
<comment type="caution">
    <text evidence="2">The sequence shown here is derived from an EMBL/GenBank/DDBJ whole genome shotgun (WGS) entry which is preliminary data.</text>
</comment>
<organism evidence="2 3">
    <name type="scientific">Neomoorella thermoacetica</name>
    <name type="common">Clostridium thermoaceticum</name>
    <dbReference type="NCBI Taxonomy" id="1525"/>
    <lineage>
        <taxon>Bacteria</taxon>
        <taxon>Bacillati</taxon>
        <taxon>Bacillota</taxon>
        <taxon>Clostridia</taxon>
        <taxon>Neomoorellales</taxon>
        <taxon>Neomoorellaceae</taxon>
        <taxon>Neomoorella</taxon>
    </lineage>
</organism>
<dbReference type="SUPFAM" id="SSF53098">
    <property type="entry name" value="Ribonuclease H-like"/>
    <property type="match status" value="1"/>
</dbReference>
<dbReference type="Pfam" id="PF01609">
    <property type="entry name" value="DDE_Tnp_1"/>
    <property type="match status" value="1"/>
</dbReference>
<evidence type="ECO:0000313" key="2">
    <source>
        <dbReference type="EMBL" id="TYL13594.1"/>
    </source>
</evidence>
<dbReference type="PANTHER" id="PTHR33258:SF1">
    <property type="entry name" value="TRANSPOSASE INSL FOR INSERTION SEQUENCE ELEMENT IS186A-RELATED"/>
    <property type="match status" value="1"/>
</dbReference>
<dbReference type="EMBL" id="VCDX01000003">
    <property type="protein sequence ID" value="TYL13594.1"/>
    <property type="molecule type" value="Genomic_DNA"/>
</dbReference>
<feature type="domain" description="Transposase IS4-like" evidence="1">
    <location>
        <begin position="2"/>
        <end position="40"/>
    </location>
</feature>
<protein>
    <recommendedName>
        <fullName evidence="1">Transposase IS4-like domain-containing protein</fullName>
    </recommendedName>
</protein>